<dbReference type="GO" id="GO:0016787">
    <property type="term" value="F:hydrolase activity"/>
    <property type="evidence" value="ECO:0007669"/>
    <property type="project" value="UniProtKB-KW"/>
</dbReference>
<feature type="transmembrane region" description="Helical" evidence="1">
    <location>
        <begin position="89"/>
        <end position="107"/>
    </location>
</feature>
<evidence type="ECO:0000256" key="1">
    <source>
        <dbReference type="SAM" id="Phobius"/>
    </source>
</evidence>
<dbReference type="PANTHER" id="PTHR40031:SF1">
    <property type="entry name" value="MEMBRANE-BOUND METAL-DEPENDENT HYDROLASE"/>
    <property type="match status" value="1"/>
</dbReference>
<accession>A0ABX1GAU8</accession>
<dbReference type="PANTHER" id="PTHR40031">
    <property type="entry name" value="HYPOTHETICAL MEMBRANE SPANNING PROTEIN"/>
    <property type="match status" value="1"/>
</dbReference>
<keyword evidence="3" id="KW-1185">Reference proteome</keyword>
<dbReference type="EMBL" id="JAAWWK010000001">
    <property type="protein sequence ID" value="NKI16285.1"/>
    <property type="molecule type" value="Genomic_DNA"/>
</dbReference>
<sequence>MDPLTQGLLGATAARCAHRRQHSVSRTCALGFLAGMAADLDVLIRSSSDALLFLEYHRQFTHSLVFIPLGGLICGLLLYLPLAKKGHIGLLWSIAYCTLGYATHALLDACTTYGTMLMWPFSKERIAWNTMSIIDPLYTLPLVALLILSCSHGGRRWAAPVALCLMLSYPTLGWVQRERAQQAADSLARSRGHQPESLETKPSFGNILLWKSVYRYNGRFYVDAIRAARWVTVIEGHSIAELDIPRDLPWLQADSRQARDLARFTWFSKGYVALHPHLPHRVIDIRYSLLPHEINALWSIELNPLSPESGVGYLTHREDSSSKGRQLWHMIVDGSPP</sequence>
<dbReference type="Pfam" id="PF04307">
    <property type="entry name" value="YdjM"/>
    <property type="match status" value="1"/>
</dbReference>
<dbReference type="InterPro" id="IPR007404">
    <property type="entry name" value="YdjM-like"/>
</dbReference>
<proteinExistence type="predicted"/>
<feature type="transmembrane region" description="Helical" evidence="1">
    <location>
        <begin position="64"/>
        <end position="82"/>
    </location>
</feature>
<keyword evidence="1" id="KW-1133">Transmembrane helix</keyword>
<evidence type="ECO:0000313" key="3">
    <source>
        <dbReference type="Proteomes" id="UP000765845"/>
    </source>
</evidence>
<protein>
    <submittedName>
        <fullName evidence="2">Metal-dependent hydrolase</fullName>
    </submittedName>
</protein>
<keyword evidence="1" id="KW-0812">Transmembrane</keyword>
<name>A0ABX1GAU8_9GAMM</name>
<gene>
    <name evidence="2" type="ORF">HCU74_02515</name>
</gene>
<evidence type="ECO:0000313" key="2">
    <source>
        <dbReference type="EMBL" id="NKI16285.1"/>
    </source>
</evidence>
<dbReference type="RefSeq" id="WP_168448812.1">
    <property type="nucleotide sequence ID" value="NZ_JAAWWK010000001.1"/>
</dbReference>
<dbReference type="Proteomes" id="UP000765845">
    <property type="component" value="Unassembled WGS sequence"/>
</dbReference>
<dbReference type="InterPro" id="IPR053170">
    <property type="entry name" value="Transcription_regulator"/>
</dbReference>
<keyword evidence="1" id="KW-0472">Membrane</keyword>
<organism evidence="2 3">
    <name type="scientific">Spongiibacter thalassae</name>
    <dbReference type="NCBI Taxonomy" id="2721624"/>
    <lineage>
        <taxon>Bacteria</taxon>
        <taxon>Pseudomonadati</taxon>
        <taxon>Pseudomonadota</taxon>
        <taxon>Gammaproteobacteria</taxon>
        <taxon>Cellvibrionales</taxon>
        <taxon>Spongiibacteraceae</taxon>
        <taxon>Spongiibacter</taxon>
    </lineage>
</organism>
<keyword evidence="2" id="KW-0378">Hydrolase</keyword>
<comment type="caution">
    <text evidence="2">The sequence shown here is derived from an EMBL/GenBank/DDBJ whole genome shotgun (WGS) entry which is preliminary data.</text>
</comment>
<feature type="transmembrane region" description="Helical" evidence="1">
    <location>
        <begin position="127"/>
        <end position="150"/>
    </location>
</feature>
<reference evidence="2 3" key="1">
    <citation type="submission" date="2020-04" db="EMBL/GenBank/DDBJ databases">
        <authorList>
            <person name="Yoon J."/>
        </authorList>
    </citation>
    <scope>NUCLEOTIDE SEQUENCE [LARGE SCALE GENOMIC DNA]</scope>
    <source>
        <strain evidence="2 3">KMU-166</strain>
    </source>
</reference>